<dbReference type="GO" id="GO:0008757">
    <property type="term" value="F:S-adenosylmethionine-dependent methyltransferase activity"/>
    <property type="evidence" value="ECO:0007669"/>
    <property type="project" value="InterPro"/>
</dbReference>
<evidence type="ECO:0000313" key="2">
    <source>
        <dbReference type="EMBL" id="KAA1156537.1"/>
    </source>
</evidence>
<feature type="domain" description="Methyltransferase type 11" evidence="1">
    <location>
        <begin position="74"/>
        <end position="124"/>
    </location>
</feature>
<dbReference type="SUPFAM" id="SSF53335">
    <property type="entry name" value="S-adenosyl-L-methionine-dependent methyltransferases"/>
    <property type="match status" value="1"/>
</dbReference>
<proteinExistence type="predicted"/>
<evidence type="ECO:0000313" key="5">
    <source>
        <dbReference type="Proteomes" id="UP000027154"/>
    </source>
</evidence>
<gene>
    <name evidence="4" type="ORF">DC53_00450</name>
    <name evidence="2" type="ORF">EU508_20860</name>
    <name evidence="3" type="ORF">EU509_02535</name>
</gene>
<dbReference type="EMBL" id="SEUJ01000051">
    <property type="protein sequence ID" value="KAA1164312.1"/>
    <property type="molecule type" value="Genomic_DNA"/>
</dbReference>
<keyword evidence="4" id="KW-0489">Methyltransferase</keyword>
<evidence type="ECO:0000313" key="3">
    <source>
        <dbReference type="EMBL" id="KAA1164312.1"/>
    </source>
</evidence>
<name>A0A063KY05_9GAMM</name>
<keyword evidence="6" id="KW-1185">Reference proteome</keyword>
<dbReference type="AlphaFoldDB" id="A0A063KY05"/>
<dbReference type="InterPro" id="IPR013216">
    <property type="entry name" value="Methyltransf_11"/>
</dbReference>
<dbReference type="RefSeq" id="WP_008138494.1">
    <property type="nucleotide sequence ID" value="NZ_JJNZ01000001.1"/>
</dbReference>
<dbReference type="OrthoDB" id="6191410at2"/>
<dbReference type="GO" id="GO:0032259">
    <property type="term" value="P:methylation"/>
    <property type="evidence" value="ECO:0007669"/>
    <property type="project" value="UniProtKB-KW"/>
</dbReference>
<comment type="caution">
    <text evidence="4">The sequence shown here is derived from an EMBL/GenBank/DDBJ whole genome shotgun (WGS) entry which is preliminary data.</text>
</comment>
<evidence type="ECO:0000313" key="4">
    <source>
        <dbReference type="EMBL" id="KDC53705.1"/>
    </source>
</evidence>
<dbReference type="CDD" id="cd02440">
    <property type="entry name" value="AdoMet_MTases"/>
    <property type="match status" value="1"/>
</dbReference>
<dbReference type="InterPro" id="IPR029063">
    <property type="entry name" value="SAM-dependent_MTases_sf"/>
</dbReference>
<dbReference type="Proteomes" id="UP000324162">
    <property type="component" value="Unassembled WGS sequence"/>
</dbReference>
<keyword evidence="4" id="KW-0808">Transferase</keyword>
<dbReference type="EMBL" id="SEUK01000056">
    <property type="protein sequence ID" value="KAA1156537.1"/>
    <property type="molecule type" value="Genomic_DNA"/>
</dbReference>
<dbReference type="Pfam" id="PF08241">
    <property type="entry name" value="Methyltransf_11"/>
    <property type="match status" value="1"/>
</dbReference>
<evidence type="ECO:0000313" key="7">
    <source>
        <dbReference type="Proteomes" id="UP000324162"/>
    </source>
</evidence>
<dbReference type="Proteomes" id="UP000027154">
    <property type="component" value="Unassembled WGS sequence"/>
</dbReference>
<evidence type="ECO:0000259" key="1">
    <source>
        <dbReference type="Pfam" id="PF08241"/>
    </source>
</evidence>
<organism evidence="4 5">
    <name type="scientific">Pseudoalteromonas fuliginea</name>
    <dbReference type="NCBI Taxonomy" id="1872678"/>
    <lineage>
        <taxon>Bacteria</taxon>
        <taxon>Pseudomonadati</taxon>
        <taxon>Pseudomonadota</taxon>
        <taxon>Gammaproteobacteria</taxon>
        <taxon>Alteromonadales</taxon>
        <taxon>Pseudoalteromonadaceae</taxon>
        <taxon>Pseudoalteromonas</taxon>
    </lineage>
</organism>
<reference evidence="6 7" key="2">
    <citation type="submission" date="2019-01" db="EMBL/GenBank/DDBJ databases">
        <title>Genome sequences of marine Pseudoalteromonas species.</title>
        <authorList>
            <person name="Boraston A.B."/>
            <person name="Hehemann J.-H."/>
            <person name="Vickers C.J."/>
            <person name="Salama-Alber O."/>
            <person name="Abe K."/>
            <person name="Hettle A.J."/>
        </authorList>
    </citation>
    <scope>NUCLEOTIDE SEQUENCE [LARGE SCALE GENOMIC DNA]</scope>
    <source>
        <strain evidence="2 7">PS42</strain>
        <strain evidence="3 6">PS47</strain>
    </source>
</reference>
<dbReference type="Gene3D" id="3.40.50.150">
    <property type="entry name" value="Vaccinia Virus protein VP39"/>
    <property type="match status" value="1"/>
</dbReference>
<dbReference type="EMBL" id="JJNZ01000001">
    <property type="protein sequence ID" value="KDC53705.1"/>
    <property type="molecule type" value="Genomic_DNA"/>
</dbReference>
<protein>
    <submittedName>
        <fullName evidence="4">SAM-dependent methyltransferase</fullName>
    </submittedName>
</protein>
<sequence length="261" mass="29993">MKPALSFQEGPKPLSWQQFPHGDYLRADIERKMEQWLPRMFGYHMLKLGNLSGELNTSISTIKHQVCVAEPGPYTGVVADIDELPFYEHSIDACILSHCLEYHSDPHHILREAHRTLIPGGYILVTGFNPFSLCGLAQMLPFSGQKLPWTGRFFTPARVKDWLNLLGFEIVSDERFIYSSLARGNRLSRFEFWRTFAKQYLKPMGSVYMLVARKRVAPLTPIKPKWHARPQFAPVKGAGLRQTSKQHYKTCDQKNNTNCIK</sequence>
<reference evidence="4 5" key="1">
    <citation type="submission" date="2014-04" db="EMBL/GenBank/DDBJ databases">
        <title>Pseudoalteromonas galatheae sp. nov., isolated from a deep-sea polychaete near Canal Concepcion, Chile.</title>
        <authorList>
            <person name="Machado H.R."/>
            <person name="Gram L."/>
            <person name="Vynne N.G."/>
        </authorList>
    </citation>
    <scope>NUCLEOTIDE SEQUENCE [LARGE SCALE GENOMIC DNA]</scope>
    <source>
        <strain evidence="4 5">KMM216</strain>
    </source>
</reference>
<evidence type="ECO:0000313" key="6">
    <source>
        <dbReference type="Proteomes" id="UP000322915"/>
    </source>
</evidence>
<dbReference type="Proteomes" id="UP000322915">
    <property type="component" value="Unassembled WGS sequence"/>
</dbReference>
<accession>A0A063KY05</accession>